<evidence type="ECO:0000256" key="1">
    <source>
        <dbReference type="SAM" id="Phobius"/>
    </source>
</evidence>
<keyword evidence="1" id="KW-0812">Transmembrane</keyword>
<accession>A0AAE4FJR8</accession>
<gene>
    <name evidence="2" type="ORF">P9J83_02660</name>
</gene>
<dbReference type="EMBL" id="JARUIS010000002">
    <property type="protein sequence ID" value="MDS1002401.1"/>
    <property type="molecule type" value="Genomic_DNA"/>
</dbReference>
<protein>
    <submittedName>
        <fullName evidence="2">Uncharacterized protein</fullName>
    </submittedName>
</protein>
<sequence>MKKSKALIMSSILGIMYSIYLIVYFSGAVSGSGSNAEAVGGYRYCFSYSTYDLCNFSCNI</sequence>
<organism evidence="2 3">
    <name type="scientific">Clostridium sporogenes</name>
    <dbReference type="NCBI Taxonomy" id="1509"/>
    <lineage>
        <taxon>Bacteria</taxon>
        <taxon>Bacillati</taxon>
        <taxon>Bacillota</taxon>
        <taxon>Clostridia</taxon>
        <taxon>Eubacteriales</taxon>
        <taxon>Clostridiaceae</taxon>
        <taxon>Clostridium</taxon>
    </lineage>
</organism>
<dbReference type="AlphaFoldDB" id="A0AAE4FJR8"/>
<name>A0AAE4FJR8_CLOSG</name>
<reference evidence="2" key="1">
    <citation type="submission" date="2023-04" db="EMBL/GenBank/DDBJ databases">
        <title>Assessment of the microbiological origin of a defect in Grana Padano cheese.</title>
        <authorList>
            <person name="Zago M."/>
            <person name="Rossetti L."/>
            <person name="Bonvini B."/>
            <person name="Carminati D."/>
            <person name="Giraffa G."/>
        </authorList>
    </citation>
    <scope>NUCLEOTIDE SEQUENCE</scope>
    <source>
        <strain evidence="2">4990</strain>
    </source>
</reference>
<feature type="transmembrane region" description="Helical" evidence="1">
    <location>
        <begin position="7"/>
        <end position="25"/>
    </location>
</feature>
<keyword evidence="1" id="KW-0472">Membrane</keyword>
<comment type="caution">
    <text evidence="2">The sequence shown here is derived from an EMBL/GenBank/DDBJ whole genome shotgun (WGS) entry which is preliminary data.</text>
</comment>
<dbReference type="RefSeq" id="WP_310942785.1">
    <property type="nucleotide sequence ID" value="NZ_JARUIS010000002.1"/>
</dbReference>
<dbReference type="Proteomes" id="UP001182303">
    <property type="component" value="Unassembled WGS sequence"/>
</dbReference>
<keyword evidence="1" id="KW-1133">Transmembrane helix</keyword>
<proteinExistence type="predicted"/>
<evidence type="ECO:0000313" key="2">
    <source>
        <dbReference type="EMBL" id="MDS1002401.1"/>
    </source>
</evidence>
<evidence type="ECO:0000313" key="3">
    <source>
        <dbReference type="Proteomes" id="UP001182303"/>
    </source>
</evidence>